<evidence type="ECO:0000256" key="4">
    <source>
        <dbReference type="ARBA" id="ARBA00023125"/>
    </source>
</evidence>
<feature type="region of interest" description="Disordered" evidence="6">
    <location>
        <begin position="500"/>
        <end position="520"/>
    </location>
</feature>
<dbReference type="AlphaFoldDB" id="A0A8J4YSP9"/>
<comment type="caution">
    <text evidence="9">The sequence shown here is derived from an EMBL/GenBank/DDBJ whole genome shotgun (WGS) entry which is preliminary data.</text>
</comment>
<dbReference type="CDD" id="cd15506">
    <property type="entry name" value="PHD1_KMT2A_like"/>
    <property type="match status" value="1"/>
</dbReference>
<organism evidence="9 10">
    <name type="scientific">Chionoecetes opilio</name>
    <name type="common">Atlantic snow crab</name>
    <name type="synonym">Cancer opilio</name>
    <dbReference type="NCBI Taxonomy" id="41210"/>
    <lineage>
        <taxon>Eukaryota</taxon>
        <taxon>Metazoa</taxon>
        <taxon>Ecdysozoa</taxon>
        <taxon>Arthropoda</taxon>
        <taxon>Crustacea</taxon>
        <taxon>Multicrustacea</taxon>
        <taxon>Malacostraca</taxon>
        <taxon>Eumalacostraca</taxon>
        <taxon>Eucarida</taxon>
        <taxon>Decapoda</taxon>
        <taxon>Pleocyemata</taxon>
        <taxon>Brachyura</taxon>
        <taxon>Eubrachyura</taxon>
        <taxon>Majoidea</taxon>
        <taxon>Majidae</taxon>
        <taxon>Chionoecetes</taxon>
    </lineage>
</organism>
<evidence type="ECO:0000256" key="6">
    <source>
        <dbReference type="SAM" id="MobiDB-lite"/>
    </source>
</evidence>
<proteinExistence type="predicted"/>
<evidence type="ECO:0000256" key="1">
    <source>
        <dbReference type="ARBA" id="ARBA00022723"/>
    </source>
</evidence>
<dbReference type="SUPFAM" id="SSF57903">
    <property type="entry name" value="FYVE/PHD zinc finger"/>
    <property type="match status" value="2"/>
</dbReference>
<dbReference type="PROSITE" id="PS50016">
    <property type="entry name" value="ZF_PHD_2"/>
    <property type="match status" value="1"/>
</dbReference>
<evidence type="ECO:0000256" key="2">
    <source>
        <dbReference type="ARBA" id="ARBA00022771"/>
    </source>
</evidence>
<keyword evidence="2 5" id="KW-0863">Zinc-finger</keyword>
<evidence type="ECO:0000256" key="5">
    <source>
        <dbReference type="PROSITE-ProRule" id="PRU00509"/>
    </source>
</evidence>
<gene>
    <name evidence="9" type="primary">Kmt2b</name>
    <name evidence="9" type="ORF">GWK47_029214</name>
</gene>
<keyword evidence="1" id="KW-0479">Metal-binding</keyword>
<dbReference type="EMBL" id="JACEEZ010000613">
    <property type="protein sequence ID" value="KAG0730001.1"/>
    <property type="molecule type" value="Genomic_DNA"/>
</dbReference>
<dbReference type="InterPro" id="IPR002857">
    <property type="entry name" value="Znf_CXXC"/>
</dbReference>
<dbReference type="SMART" id="SM00249">
    <property type="entry name" value="PHD"/>
    <property type="match status" value="2"/>
</dbReference>
<dbReference type="InterPro" id="IPR011011">
    <property type="entry name" value="Znf_FYVE_PHD"/>
</dbReference>
<keyword evidence="4" id="KW-0238">DNA-binding</keyword>
<dbReference type="Pfam" id="PF02008">
    <property type="entry name" value="zf-CXXC"/>
    <property type="match status" value="1"/>
</dbReference>
<dbReference type="Gene3D" id="3.30.40.10">
    <property type="entry name" value="Zinc/RING finger domain, C3HC4 (zinc finger)"/>
    <property type="match status" value="2"/>
</dbReference>
<name>A0A8J4YSP9_CHIOP</name>
<dbReference type="OrthoDB" id="6356599at2759"/>
<dbReference type="InterPro" id="IPR019787">
    <property type="entry name" value="Znf_PHD-finger"/>
</dbReference>
<keyword evidence="10" id="KW-1185">Reference proteome</keyword>
<feature type="domain" description="CXXC-type" evidence="8">
    <location>
        <begin position="21"/>
        <end position="68"/>
    </location>
</feature>
<evidence type="ECO:0000259" key="8">
    <source>
        <dbReference type="PROSITE" id="PS51058"/>
    </source>
</evidence>
<feature type="domain" description="PHD-type" evidence="7">
    <location>
        <begin position="216"/>
        <end position="268"/>
    </location>
</feature>
<keyword evidence="3" id="KW-0862">Zinc</keyword>
<accession>A0A8J4YSP9</accession>
<dbReference type="Proteomes" id="UP000770661">
    <property type="component" value="Unassembled WGS sequence"/>
</dbReference>
<dbReference type="PROSITE" id="PS51058">
    <property type="entry name" value="ZF_CXXC"/>
    <property type="match status" value="1"/>
</dbReference>
<dbReference type="InterPro" id="IPR001965">
    <property type="entry name" value="Znf_PHD"/>
</dbReference>
<reference evidence="9" key="1">
    <citation type="submission" date="2020-07" db="EMBL/GenBank/DDBJ databases">
        <title>The High-quality genome of the commercially important snow crab, Chionoecetes opilio.</title>
        <authorList>
            <person name="Jeong J.-H."/>
            <person name="Ryu S."/>
        </authorList>
    </citation>
    <scope>NUCLEOTIDE SEQUENCE</scope>
    <source>
        <strain evidence="9">MADBK_172401_WGS</strain>
        <tissue evidence="9">Digestive gland</tissue>
    </source>
</reference>
<evidence type="ECO:0000313" key="9">
    <source>
        <dbReference type="EMBL" id="KAG0730001.1"/>
    </source>
</evidence>
<dbReference type="InterPro" id="IPR013083">
    <property type="entry name" value="Znf_RING/FYVE/PHD"/>
</dbReference>
<dbReference type="GO" id="GO:0008270">
    <property type="term" value="F:zinc ion binding"/>
    <property type="evidence" value="ECO:0007669"/>
    <property type="project" value="UniProtKB-KW"/>
</dbReference>
<protein>
    <submittedName>
        <fullName evidence="9">Histone-lysine N-methyltransferase 2B</fullName>
    </submittedName>
</protein>
<evidence type="ECO:0000313" key="10">
    <source>
        <dbReference type="Proteomes" id="UP000770661"/>
    </source>
</evidence>
<sequence length="540" mass="59707">MHVGSNHTGTPVTHCPCSLPQVLRKTQWCGKCRGCTTPNCLKCSNCQDMKKYGGRGTKKKPCIKRKCQNPRLSIRSGNTQDVVGKGSPPLTTTAIAATTTVTTTVSTPVTSNSQKESRKVSVVNLKVEKKVQEKVEELDPESDSTAKSLEAEKGGVFVPRQMPRTQPDQKDRGDIAAGKKFVPSALVNIDYWQGYDADEMMLTGYPVTTASPLHPQRLCFRCGSLGKEQLLYCAWCSEGIHPYCLEDGEGPESEAEEVFWICRRCAVCHVCGAPGADSLLRCSDCRNYYHLECLGPTAHSTCQPTPDRPWEADLKLLLGGSWPRQSAIYDVSGGSVEGDGGGGGGEDIVVHTELDVLKEAGDNGEEMPDIFFLPVIHKANAPNLSDWENAEDSDHEVDIEELEDSVCLEESLVEVFRDADLYPPVPSPTANPGGGQVVSMKEDEYLYLGYKKLCEYPSRKLELSYFRLLQSSTTNILPPWVTPRGRRCWSGNRWWSAPRAAAKSRARTRTPPRRAGPRPRRATWIGRKCLRSGATRPWRR</sequence>
<evidence type="ECO:0000256" key="3">
    <source>
        <dbReference type="ARBA" id="ARBA00022833"/>
    </source>
</evidence>
<feature type="compositionally biased region" description="Basic residues" evidence="6">
    <location>
        <begin position="502"/>
        <end position="520"/>
    </location>
</feature>
<dbReference type="GO" id="GO:0003677">
    <property type="term" value="F:DNA binding"/>
    <property type="evidence" value="ECO:0007669"/>
    <property type="project" value="UniProtKB-KW"/>
</dbReference>
<evidence type="ECO:0000259" key="7">
    <source>
        <dbReference type="PROSITE" id="PS50016"/>
    </source>
</evidence>